<dbReference type="Proteomes" id="UP001162164">
    <property type="component" value="Unassembled WGS sequence"/>
</dbReference>
<comment type="caution">
    <text evidence="1">The sequence shown here is derived from an EMBL/GenBank/DDBJ whole genome shotgun (WGS) entry which is preliminary data.</text>
</comment>
<keyword evidence="2" id="KW-1185">Reference proteome</keyword>
<reference evidence="1" key="1">
    <citation type="journal article" date="2023" name="Insect Mol. Biol.">
        <title>Genome sequencing provides insights into the evolution of gene families encoding plant cell wall-degrading enzymes in longhorned beetles.</title>
        <authorList>
            <person name="Shin N.R."/>
            <person name="Okamura Y."/>
            <person name="Kirsch R."/>
            <person name="Pauchet Y."/>
        </authorList>
    </citation>
    <scope>NUCLEOTIDE SEQUENCE</scope>
    <source>
        <strain evidence="1">MMC_N1</strain>
    </source>
</reference>
<dbReference type="EMBL" id="JAPWTJ010000573">
    <property type="protein sequence ID" value="KAJ8977218.1"/>
    <property type="molecule type" value="Genomic_DNA"/>
</dbReference>
<evidence type="ECO:0000313" key="2">
    <source>
        <dbReference type="Proteomes" id="UP001162164"/>
    </source>
</evidence>
<dbReference type="PANTHER" id="PTHR21301">
    <property type="entry name" value="REVERSE TRANSCRIPTASE"/>
    <property type="match status" value="1"/>
</dbReference>
<dbReference type="PANTHER" id="PTHR21301:SF10">
    <property type="entry name" value="REVERSE TRANSCRIPTASE DOMAIN-CONTAINING PROTEIN"/>
    <property type="match status" value="1"/>
</dbReference>
<name>A0ABQ9JGS4_9CUCU</name>
<accession>A0ABQ9JGS4</accession>
<gene>
    <name evidence="1" type="ORF">NQ317_002470</name>
</gene>
<protein>
    <recommendedName>
        <fullName evidence="3">Reverse transcriptase domain-containing protein</fullName>
    </recommendedName>
</protein>
<evidence type="ECO:0008006" key="3">
    <source>
        <dbReference type="Google" id="ProtNLM"/>
    </source>
</evidence>
<evidence type="ECO:0000313" key="1">
    <source>
        <dbReference type="EMBL" id="KAJ8977218.1"/>
    </source>
</evidence>
<proteinExistence type="predicted"/>
<organism evidence="1 2">
    <name type="scientific">Molorchus minor</name>
    <dbReference type="NCBI Taxonomy" id="1323400"/>
    <lineage>
        <taxon>Eukaryota</taxon>
        <taxon>Metazoa</taxon>
        <taxon>Ecdysozoa</taxon>
        <taxon>Arthropoda</taxon>
        <taxon>Hexapoda</taxon>
        <taxon>Insecta</taxon>
        <taxon>Pterygota</taxon>
        <taxon>Neoptera</taxon>
        <taxon>Endopterygota</taxon>
        <taxon>Coleoptera</taxon>
        <taxon>Polyphaga</taxon>
        <taxon>Cucujiformia</taxon>
        <taxon>Chrysomeloidea</taxon>
        <taxon>Cerambycidae</taxon>
        <taxon>Lamiinae</taxon>
        <taxon>Monochamini</taxon>
        <taxon>Molorchus</taxon>
    </lineage>
</organism>
<sequence length="481" mass="56052">MTALHLWIKCVVTYVGRDYPSALIIGMGFYQTVAQQYGIETVVLFKKWGNTNIKLAASRNRKIFLLNCRRLGIVPTHITNNTQNVENLIDIHDGRTGQEIHNFNNRLKNKILNLEIKITHGNLTKLERSINQLQIQLENKVPNNMLTEFIRRQTIKYNIEFHKIKNTNINKLKNLEQQSLTDIKPYPPDIMTFLSLGAKFCLPPKVQDVPIKQFLADVENLISSFNDEKQNIFRAQITNILTNFIHKPSKRNSYLNYLFIKTNKFLHEHPELIVTKSDKGNVTVLLTKDTYDQKSLDILNDQNSYNILQRDPTSTLQQKANKLVHKLEEKEMITEREAKNLKIYNAVTAKFYGLPKIHKPTLSLRPIISSIDTPNSKIAQFATNILTWSYDNDNEYYIKDSFQFAEFINDKTLPPDHVIISLDVVSLFSNIPLTLVKESIHKRWDTIKLFCNMDLEHFDLIIDFIFDIIYYFIKICNCNEN</sequence>